<evidence type="ECO:0000313" key="13">
    <source>
        <dbReference type="EMBL" id="RMA79975.1"/>
    </source>
</evidence>
<dbReference type="Proteomes" id="UP000267187">
    <property type="component" value="Unassembled WGS sequence"/>
</dbReference>
<proteinExistence type="inferred from homology"/>
<reference evidence="13 14" key="1">
    <citation type="submission" date="2018-10" db="EMBL/GenBank/DDBJ databases">
        <title>Genomic Encyclopedia of Type Strains, Phase IV (KMG-IV): sequencing the most valuable type-strain genomes for metagenomic binning, comparative biology and taxonomic classification.</title>
        <authorList>
            <person name="Goeker M."/>
        </authorList>
    </citation>
    <scope>NUCLEOTIDE SEQUENCE [LARGE SCALE GENOMIC DNA]</scope>
    <source>
        <strain evidence="13 14">DSM 25080</strain>
    </source>
</reference>
<dbReference type="NCBIfam" id="NF003588">
    <property type="entry name" value="PRK05254.1-1"/>
    <property type="match status" value="1"/>
</dbReference>
<keyword evidence="8 9" id="KW-0234">DNA repair</keyword>
<evidence type="ECO:0000256" key="6">
    <source>
        <dbReference type="ARBA" id="ARBA00022763"/>
    </source>
</evidence>
<comment type="similarity">
    <text evidence="3 9 11">Belongs to the uracil-DNA glycosylase (UDG) superfamily. UNG family.</text>
</comment>
<dbReference type="OrthoDB" id="9804372at2"/>
<evidence type="ECO:0000256" key="11">
    <source>
        <dbReference type="RuleBase" id="RU003780"/>
    </source>
</evidence>
<evidence type="ECO:0000313" key="14">
    <source>
        <dbReference type="Proteomes" id="UP000267187"/>
    </source>
</evidence>
<evidence type="ECO:0000259" key="12">
    <source>
        <dbReference type="SMART" id="SM00986"/>
    </source>
</evidence>
<dbReference type="PANTHER" id="PTHR11264:SF0">
    <property type="entry name" value="URACIL-DNA GLYCOSYLASE"/>
    <property type="match status" value="1"/>
</dbReference>
<dbReference type="NCBIfam" id="NF003592">
    <property type="entry name" value="PRK05254.1-5"/>
    <property type="match status" value="1"/>
</dbReference>
<dbReference type="InterPro" id="IPR018085">
    <property type="entry name" value="Ura-DNA_Glyclase_AS"/>
</dbReference>
<dbReference type="PANTHER" id="PTHR11264">
    <property type="entry name" value="URACIL-DNA GLYCOSYLASE"/>
    <property type="match status" value="1"/>
</dbReference>
<evidence type="ECO:0000256" key="3">
    <source>
        <dbReference type="ARBA" id="ARBA00008184"/>
    </source>
</evidence>
<evidence type="ECO:0000256" key="8">
    <source>
        <dbReference type="ARBA" id="ARBA00023204"/>
    </source>
</evidence>
<evidence type="ECO:0000256" key="9">
    <source>
        <dbReference type="HAMAP-Rule" id="MF_00148"/>
    </source>
</evidence>
<dbReference type="SMART" id="SM00986">
    <property type="entry name" value="UDG"/>
    <property type="match status" value="1"/>
</dbReference>
<dbReference type="SMART" id="SM00987">
    <property type="entry name" value="UreE_C"/>
    <property type="match status" value="1"/>
</dbReference>
<evidence type="ECO:0000256" key="2">
    <source>
        <dbReference type="ARBA" id="ARBA00002631"/>
    </source>
</evidence>
<keyword evidence="7 9" id="KW-0378">Hydrolase</keyword>
<evidence type="ECO:0000256" key="1">
    <source>
        <dbReference type="ARBA" id="ARBA00001400"/>
    </source>
</evidence>
<protein>
    <recommendedName>
        <fullName evidence="5 9">Uracil-DNA glycosylase</fullName>
        <shortName evidence="9">UDG</shortName>
        <ecNumber evidence="4 9">3.2.2.27</ecNumber>
    </recommendedName>
</protein>
<comment type="function">
    <text evidence="2 9 11">Excises uracil residues from the DNA which can arise as a result of misincorporation of dUMP residues by DNA polymerase or due to deamination of cytosine.</text>
</comment>
<evidence type="ECO:0000256" key="10">
    <source>
        <dbReference type="PROSITE-ProRule" id="PRU10072"/>
    </source>
</evidence>
<gene>
    <name evidence="9" type="primary">ung</name>
    <name evidence="13" type="ORF">DFR27_1331</name>
</gene>
<comment type="subcellular location">
    <subcellularLocation>
        <location evidence="9">Cytoplasm</location>
    </subcellularLocation>
</comment>
<feature type="active site" description="Proton acceptor" evidence="9 10">
    <location>
        <position position="63"/>
    </location>
</feature>
<dbReference type="GO" id="GO:0097510">
    <property type="term" value="P:base-excision repair, AP site formation via deaminated base removal"/>
    <property type="evidence" value="ECO:0007669"/>
    <property type="project" value="TreeGrafter"/>
</dbReference>
<dbReference type="GO" id="GO:0005737">
    <property type="term" value="C:cytoplasm"/>
    <property type="evidence" value="ECO:0007669"/>
    <property type="project" value="UniProtKB-SubCell"/>
</dbReference>
<dbReference type="SUPFAM" id="SSF52141">
    <property type="entry name" value="Uracil-DNA glycosylase-like"/>
    <property type="match status" value="1"/>
</dbReference>
<dbReference type="PROSITE" id="PS00130">
    <property type="entry name" value="U_DNA_GLYCOSYLASE"/>
    <property type="match status" value="1"/>
</dbReference>
<dbReference type="InterPro" id="IPR002043">
    <property type="entry name" value="UDG_fam1"/>
</dbReference>
<comment type="caution">
    <text evidence="13">The sequence shown here is derived from an EMBL/GenBank/DDBJ whole genome shotgun (WGS) entry which is preliminary data.</text>
</comment>
<dbReference type="EMBL" id="REFJ01000003">
    <property type="protein sequence ID" value="RMA79975.1"/>
    <property type="molecule type" value="Genomic_DNA"/>
</dbReference>
<feature type="domain" description="Uracil-DNA glycosylase-like" evidence="12">
    <location>
        <begin position="48"/>
        <end position="207"/>
    </location>
</feature>
<dbReference type="AlphaFoldDB" id="A0A3M0AC24"/>
<keyword evidence="14" id="KW-1185">Reference proteome</keyword>
<evidence type="ECO:0000256" key="7">
    <source>
        <dbReference type="ARBA" id="ARBA00022801"/>
    </source>
</evidence>
<keyword evidence="9" id="KW-0963">Cytoplasm</keyword>
<evidence type="ECO:0000256" key="5">
    <source>
        <dbReference type="ARBA" id="ARBA00018429"/>
    </source>
</evidence>
<dbReference type="CDD" id="cd10027">
    <property type="entry name" value="UDG-F1-like"/>
    <property type="match status" value="1"/>
</dbReference>
<sequence length="227" mass="25269">MKENLPSLPNSWVPFLGAAWSQLIRDNRDQLTRTDLTPPKALWFRVFEMLAPQAVRVVILGQDPYHGAHQAEGLSFSVPDDQRVPPSLKNILKELAQDEQTYPVDHGNLSEWVEQGVMLLNSALTVPLGDPGAQLAVWEAFTDEIIRTLNNQPNGIVFLLWGAFAQSKGALVDADKHLVLTAAHPSPLSAHRGFFGCRHFSQANRWLEAHGQTAINWQLTPINPSLF</sequence>
<dbReference type="NCBIfam" id="TIGR00628">
    <property type="entry name" value="ung"/>
    <property type="match status" value="1"/>
</dbReference>
<dbReference type="RefSeq" id="WP_121876977.1">
    <property type="nucleotide sequence ID" value="NZ_REFJ01000003.1"/>
</dbReference>
<dbReference type="GO" id="GO:0004844">
    <property type="term" value="F:uracil DNA N-glycosylase activity"/>
    <property type="evidence" value="ECO:0007669"/>
    <property type="project" value="UniProtKB-UniRule"/>
</dbReference>
<dbReference type="InterPro" id="IPR036895">
    <property type="entry name" value="Uracil-DNA_glycosylase-like_sf"/>
</dbReference>
<name>A0A3M0AC24_9GAMM</name>
<evidence type="ECO:0000256" key="4">
    <source>
        <dbReference type="ARBA" id="ARBA00012030"/>
    </source>
</evidence>
<accession>A0A3M0AC24</accession>
<organism evidence="13 14">
    <name type="scientific">Umboniibacter marinipuniceus</name>
    <dbReference type="NCBI Taxonomy" id="569599"/>
    <lineage>
        <taxon>Bacteria</taxon>
        <taxon>Pseudomonadati</taxon>
        <taxon>Pseudomonadota</taxon>
        <taxon>Gammaproteobacteria</taxon>
        <taxon>Cellvibrionales</taxon>
        <taxon>Cellvibrionaceae</taxon>
        <taxon>Umboniibacter</taxon>
    </lineage>
</organism>
<dbReference type="Pfam" id="PF03167">
    <property type="entry name" value="UDG"/>
    <property type="match status" value="1"/>
</dbReference>
<keyword evidence="6 9" id="KW-0227">DNA damage</keyword>
<dbReference type="InterPro" id="IPR005122">
    <property type="entry name" value="Uracil-DNA_glycosylase-like"/>
</dbReference>
<dbReference type="NCBIfam" id="NF003589">
    <property type="entry name" value="PRK05254.1-2"/>
    <property type="match status" value="1"/>
</dbReference>
<dbReference type="Gene3D" id="3.40.470.10">
    <property type="entry name" value="Uracil-DNA glycosylase-like domain"/>
    <property type="match status" value="1"/>
</dbReference>
<comment type="catalytic activity">
    <reaction evidence="1 9 11">
        <text>Hydrolyzes single-stranded DNA or mismatched double-stranded DNA and polynucleotides, releasing free uracil.</text>
        <dbReference type="EC" id="3.2.2.27"/>
    </reaction>
</comment>
<dbReference type="HAMAP" id="MF_00148">
    <property type="entry name" value="UDG"/>
    <property type="match status" value="1"/>
</dbReference>
<dbReference type="EC" id="3.2.2.27" evidence="4 9"/>